<proteinExistence type="predicted"/>
<keyword evidence="1" id="KW-1133">Transmembrane helix</keyword>
<evidence type="ECO:0000313" key="5">
    <source>
        <dbReference type="Proteomes" id="UP000070516"/>
    </source>
</evidence>
<dbReference type="InterPro" id="IPR012373">
    <property type="entry name" value="Ferrdict_sens_TM"/>
</dbReference>
<evidence type="ECO:0000259" key="2">
    <source>
        <dbReference type="Pfam" id="PF04773"/>
    </source>
</evidence>
<dbReference type="Pfam" id="PF04773">
    <property type="entry name" value="FecR"/>
    <property type="match status" value="1"/>
</dbReference>
<dbReference type="Gene3D" id="2.60.120.1440">
    <property type="match status" value="1"/>
</dbReference>
<evidence type="ECO:0000259" key="3">
    <source>
        <dbReference type="Pfam" id="PF16220"/>
    </source>
</evidence>
<sequence>MTRDAQRQALSGAAHWVARLAADPGDPELHAAWLAWRDENPLNQWAWQRVELLQSQLQSLPGTMAVNVLDVAADQSRRFGRRALLKSVVIGAGVSAIGWSGYRQAPLWMADQRTTTGERHSLRLDDGTRLSLNTASAVDIHYTAEQRLLILRAGEILVETAPDPRPLRVRSAQGEMRALGTRFTVRQFDDFTGMSVLQHAVAVRQVIEPAETVITAGQTVTFDTRRMLSLRANEPGEGEWAQGRLIVDNWRLDRLLAELSRYRSGYLGCASEVGHLTVSGAYSLDDIDLALNALTHALPVRLSARTRYWTTVVPRG</sequence>
<dbReference type="KEGG" id="pazo:AYR47_16975"/>
<dbReference type="InterPro" id="IPR006860">
    <property type="entry name" value="FecR"/>
</dbReference>
<dbReference type="AlphaFoldDB" id="A0A127HZS1"/>
<organism evidence="4 5">
    <name type="scientific">Pseudomonas azotoformans</name>
    <dbReference type="NCBI Taxonomy" id="47878"/>
    <lineage>
        <taxon>Bacteria</taxon>
        <taxon>Pseudomonadati</taxon>
        <taxon>Pseudomonadota</taxon>
        <taxon>Gammaproteobacteria</taxon>
        <taxon>Pseudomonadales</taxon>
        <taxon>Pseudomonadaceae</taxon>
        <taxon>Pseudomonas</taxon>
    </lineage>
</organism>
<accession>A0A127HZS1</accession>
<dbReference type="PIRSF" id="PIRSF018266">
    <property type="entry name" value="FecR"/>
    <property type="match status" value="1"/>
</dbReference>
<evidence type="ECO:0000313" key="4">
    <source>
        <dbReference type="EMBL" id="AMN79900.1"/>
    </source>
</evidence>
<dbReference type="Proteomes" id="UP000070516">
    <property type="component" value="Chromosome"/>
</dbReference>
<feature type="transmembrane region" description="Helical" evidence="1">
    <location>
        <begin position="83"/>
        <end position="102"/>
    </location>
</feature>
<dbReference type="InterPro" id="IPR032623">
    <property type="entry name" value="FecR_N"/>
</dbReference>
<feature type="domain" description="FecR N-terminal" evidence="3">
    <location>
        <begin position="13"/>
        <end position="52"/>
    </location>
</feature>
<evidence type="ECO:0000256" key="1">
    <source>
        <dbReference type="SAM" id="Phobius"/>
    </source>
</evidence>
<protein>
    <submittedName>
        <fullName evidence="4">Iron dicitrate transport regulator FecR</fullName>
    </submittedName>
</protein>
<name>A0A127HZS1_PSEAZ</name>
<dbReference type="RefSeq" id="WP_033899650.1">
    <property type="nucleotide sequence ID" value="NZ_CP014546.1"/>
</dbReference>
<feature type="domain" description="FecR protein" evidence="2">
    <location>
        <begin position="113"/>
        <end position="201"/>
    </location>
</feature>
<dbReference type="GO" id="GO:0016989">
    <property type="term" value="F:sigma factor antagonist activity"/>
    <property type="evidence" value="ECO:0007669"/>
    <property type="project" value="TreeGrafter"/>
</dbReference>
<keyword evidence="1" id="KW-0472">Membrane</keyword>
<dbReference type="PANTHER" id="PTHR30273">
    <property type="entry name" value="PERIPLASMIC SIGNAL SENSOR AND SIGMA FACTOR ACTIVATOR FECR-RELATED"/>
    <property type="match status" value="1"/>
</dbReference>
<dbReference type="PANTHER" id="PTHR30273:SF2">
    <property type="entry name" value="PROTEIN FECR"/>
    <property type="match status" value="1"/>
</dbReference>
<dbReference type="EMBL" id="CP014546">
    <property type="protein sequence ID" value="AMN79900.1"/>
    <property type="molecule type" value="Genomic_DNA"/>
</dbReference>
<keyword evidence="1" id="KW-0812">Transmembrane</keyword>
<dbReference type="Pfam" id="PF16220">
    <property type="entry name" value="DUF4880"/>
    <property type="match status" value="1"/>
</dbReference>
<gene>
    <name evidence="4" type="ORF">AYR47_16975</name>
</gene>
<reference evidence="4 5" key="1">
    <citation type="submission" date="2016-02" db="EMBL/GenBank/DDBJ databases">
        <title>Complete genome sequence of Pseudomonas azotoformans S4.</title>
        <authorList>
            <person name="Fang Y."/>
            <person name="Wu L."/>
            <person name="Feng G."/>
        </authorList>
    </citation>
    <scope>NUCLEOTIDE SEQUENCE [LARGE SCALE GENOMIC DNA]</scope>
    <source>
        <strain evidence="4 5">S4</strain>
    </source>
</reference>